<evidence type="ECO:0000313" key="6">
    <source>
        <dbReference type="Proteomes" id="UP000034354"/>
    </source>
</evidence>
<dbReference type="EMBL" id="LCKW01000029">
    <property type="protein sequence ID" value="KKU07474.1"/>
    <property type="molecule type" value="Genomic_DNA"/>
</dbReference>
<dbReference type="Pfam" id="PF02861">
    <property type="entry name" value="Clp_N"/>
    <property type="match status" value="1"/>
</dbReference>
<dbReference type="SUPFAM" id="SSF81923">
    <property type="entry name" value="Double Clp-N motif"/>
    <property type="match status" value="1"/>
</dbReference>
<evidence type="ECO:0000256" key="1">
    <source>
        <dbReference type="ARBA" id="ARBA00022741"/>
    </source>
</evidence>
<dbReference type="PROSITE" id="PS51903">
    <property type="entry name" value="CLP_R"/>
    <property type="match status" value="1"/>
</dbReference>
<dbReference type="Gene3D" id="3.40.50.300">
    <property type="entry name" value="P-loop containing nucleotide triphosphate hydrolases"/>
    <property type="match status" value="1"/>
</dbReference>
<evidence type="ECO:0000259" key="4">
    <source>
        <dbReference type="PROSITE" id="PS51903"/>
    </source>
</evidence>
<sequence>MHIVDKFTTHLKNVLTRALVLAVELGEKEILPAHILFALTAEPGSMAAEVLNKNSVNQKNLKDFIEKNSLNLNPPNESPNPSLSESAKRAIEKAVLTASNFNHPYVGSEHLLSGLLEIHDPVIEKILSEKPIDKNSLNRGLEAVLKSVSKFPELAEMLHGENQIPQMPSDFENFLNEAEGPEKKNNKTRALDYFGRDLTTIEAQKKIDPVIGREKEIRRVMEILCRRNCRRFGKKNRRRNSTSGFARQKNYCSGFGFIGGRSDLSR</sequence>
<dbReference type="GO" id="GO:0005737">
    <property type="term" value="C:cytoplasm"/>
    <property type="evidence" value="ECO:0007669"/>
    <property type="project" value="TreeGrafter"/>
</dbReference>
<name>A0A0G1MGU8_9BACT</name>
<gene>
    <name evidence="5" type="ORF">UX09_C0029G0013</name>
</gene>
<keyword evidence="2" id="KW-0067">ATP-binding</keyword>
<dbReference type="STRING" id="1618993.UX09_C0029G0013"/>
<dbReference type="AlphaFoldDB" id="A0A0G1MGU8"/>
<evidence type="ECO:0000256" key="3">
    <source>
        <dbReference type="PROSITE-ProRule" id="PRU01251"/>
    </source>
</evidence>
<accession>A0A0G1MGU8</accession>
<dbReference type="PANTHER" id="PTHR11638">
    <property type="entry name" value="ATP-DEPENDENT CLP PROTEASE"/>
    <property type="match status" value="1"/>
</dbReference>
<dbReference type="GO" id="GO:0034605">
    <property type="term" value="P:cellular response to heat"/>
    <property type="evidence" value="ECO:0007669"/>
    <property type="project" value="TreeGrafter"/>
</dbReference>
<reference evidence="5 6" key="1">
    <citation type="journal article" date="2015" name="Nature">
        <title>rRNA introns, odd ribosomes, and small enigmatic genomes across a large radiation of phyla.</title>
        <authorList>
            <person name="Brown C.T."/>
            <person name="Hug L.A."/>
            <person name="Thomas B.C."/>
            <person name="Sharon I."/>
            <person name="Castelle C.J."/>
            <person name="Singh A."/>
            <person name="Wilkins M.J."/>
            <person name="Williams K.H."/>
            <person name="Banfield J.F."/>
        </authorList>
    </citation>
    <scope>NUCLEOTIDE SEQUENCE [LARGE SCALE GENOMIC DNA]</scope>
</reference>
<protein>
    <submittedName>
        <fullName evidence="5">Negative regulator of genetic competence ClpC/MecB</fullName>
    </submittedName>
</protein>
<dbReference type="Proteomes" id="UP000034354">
    <property type="component" value="Unassembled WGS sequence"/>
</dbReference>
<evidence type="ECO:0000313" key="5">
    <source>
        <dbReference type="EMBL" id="KKU07474.1"/>
    </source>
</evidence>
<comment type="caution">
    <text evidence="5">The sequence shown here is derived from an EMBL/GenBank/DDBJ whole genome shotgun (WGS) entry which is preliminary data.</text>
</comment>
<proteinExistence type="predicted"/>
<dbReference type="InterPro" id="IPR036628">
    <property type="entry name" value="Clp_N_dom_sf"/>
</dbReference>
<dbReference type="GO" id="GO:0016887">
    <property type="term" value="F:ATP hydrolysis activity"/>
    <property type="evidence" value="ECO:0007669"/>
    <property type="project" value="TreeGrafter"/>
</dbReference>
<dbReference type="PANTHER" id="PTHR11638:SF145">
    <property type="entry name" value="CLPA_B PROTEASE ATP BINDING SUBUNIT-RELATED"/>
    <property type="match status" value="1"/>
</dbReference>
<dbReference type="InterPro" id="IPR050130">
    <property type="entry name" value="ClpA_ClpB"/>
</dbReference>
<keyword evidence="3" id="KW-0677">Repeat</keyword>
<dbReference type="InterPro" id="IPR027417">
    <property type="entry name" value="P-loop_NTPase"/>
</dbReference>
<feature type="domain" description="Clp R" evidence="4">
    <location>
        <begin position="4"/>
        <end position="147"/>
    </location>
</feature>
<evidence type="ECO:0000256" key="2">
    <source>
        <dbReference type="ARBA" id="ARBA00022840"/>
    </source>
</evidence>
<dbReference type="GO" id="GO:0005524">
    <property type="term" value="F:ATP binding"/>
    <property type="evidence" value="ECO:0007669"/>
    <property type="project" value="UniProtKB-KW"/>
</dbReference>
<dbReference type="InterPro" id="IPR004176">
    <property type="entry name" value="Clp_R_N"/>
</dbReference>
<organism evidence="5 6">
    <name type="scientific">Candidatus Uhrbacteria bacterium GW2011_GWE2_45_35</name>
    <dbReference type="NCBI Taxonomy" id="1618993"/>
    <lineage>
        <taxon>Bacteria</taxon>
        <taxon>Candidatus Uhriibacteriota</taxon>
    </lineage>
</organism>
<keyword evidence="1" id="KW-0547">Nucleotide-binding</keyword>
<dbReference type="Gene3D" id="1.10.1780.10">
    <property type="entry name" value="Clp, N-terminal domain"/>
    <property type="match status" value="2"/>
</dbReference>